<gene>
    <name evidence="2" type="ORF">R28058_16271</name>
</gene>
<name>A0A0C7G8F4_PARSO</name>
<evidence type="ECO:0000259" key="1">
    <source>
        <dbReference type="Pfam" id="PF13524"/>
    </source>
</evidence>
<dbReference type="Gene3D" id="3.40.50.2000">
    <property type="entry name" value="Glycogen Phosphorylase B"/>
    <property type="match status" value="1"/>
</dbReference>
<dbReference type="AlphaFoldDB" id="A0A0C7G8F4"/>
<dbReference type="EMBL" id="CEKZ01000003">
    <property type="protein sequence ID" value="CEQ03894.1"/>
    <property type="molecule type" value="Genomic_DNA"/>
</dbReference>
<dbReference type="Proteomes" id="UP000049127">
    <property type="component" value="Unassembled WGS sequence"/>
</dbReference>
<protein>
    <submittedName>
        <fullName evidence="2">Uncharacterized protein conserved in bacteria</fullName>
    </submittedName>
</protein>
<reference evidence="2 3" key="1">
    <citation type="submission" date="2015-01" db="EMBL/GenBank/DDBJ databases">
        <authorList>
            <person name="Aslett A.Martin."/>
            <person name="De Silva Nishadi"/>
        </authorList>
    </citation>
    <scope>NUCLEOTIDE SEQUENCE [LARGE SCALE GENOMIC DNA]</scope>
    <source>
        <strain evidence="2 3">R28058</strain>
    </source>
</reference>
<organism evidence="2 3">
    <name type="scientific">Paraclostridium sordellii</name>
    <name type="common">Clostridium sordellii</name>
    <dbReference type="NCBI Taxonomy" id="1505"/>
    <lineage>
        <taxon>Bacteria</taxon>
        <taxon>Bacillati</taxon>
        <taxon>Bacillota</taxon>
        <taxon>Clostridia</taxon>
        <taxon>Peptostreptococcales</taxon>
        <taxon>Peptostreptococcaceae</taxon>
        <taxon>Paraclostridium</taxon>
    </lineage>
</organism>
<proteinExistence type="predicted"/>
<dbReference type="RefSeq" id="WP_055342042.1">
    <property type="nucleotide sequence ID" value="NZ_CDNI01000003.1"/>
</dbReference>
<evidence type="ECO:0000313" key="3">
    <source>
        <dbReference type="Proteomes" id="UP000049127"/>
    </source>
</evidence>
<dbReference type="Pfam" id="PF13524">
    <property type="entry name" value="Glyco_trans_1_2"/>
    <property type="match status" value="1"/>
</dbReference>
<feature type="domain" description="Spore protein YkvP/CgeB glycosyl transferase-like" evidence="1">
    <location>
        <begin position="339"/>
        <end position="458"/>
    </location>
</feature>
<dbReference type="OrthoDB" id="6713581at2"/>
<evidence type="ECO:0000313" key="2">
    <source>
        <dbReference type="EMBL" id="CEQ03894.1"/>
    </source>
</evidence>
<sequence length="668" mass="79588">MNFFIPDNIVFSLSNEIKNFEFKKIKKFKEYKINFTSKFKYPLNLNLKIKHFYLDNTIKESFLSCNNSITLSNYYLTKLSFEFLNVESFKECIDFKVEIIEIQKNFNLEIPKNSKKIDEFINLIEKQDPMDSPKTFSCINIASILDEFSYECFNPDVNLINLNYESCLDEIRYFNPDFLFVESAWKGKNNSWENKIATTNDFIDSKLLQLINYCKSKNILTVFWNKEGLINLNFFKLVSLLFDYIFVTDENIIKEYISEYDCENIKILEFAAQPKLHNSINKNKYKLGDIAFAGSWYGNKHNDRLLEMEYILKPSLQFDLDIFDRNFKNKNKLTYLNLYWPDEYIDNIVGSLNYNFLIHSYKNYTLFLNVNSIVNSTHMVSRRVYEILCSKTPVLSSNCKCLQDNFHDKIFISNSSEKTIHSINYILNNQFEIKKLSKKNQRFILDHHTYKNRLEHIFNTLKVNYTKEKHLKVFIIGICKTYDSFFDLYENINNQTYRYINYIILVSKKISKYLNNIDISKLNICYCDFDNSNEINAKIHNLILENNEIDYFSFFYSNYNYGKNYIRDYINTLSFVNAKVLGKNKILIGFNKKNKPFYLKCDAFIDSYSSSIFLFTSFIERKTLLEIIYKIDFLKSIIISNKTNNFKIYSDDEFNFSTSKNLFKLVNI</sequence>
<dbReference type="InterPro" id="IPR055259">
    <property type="entry name" value="YkvP/CgeB_Glyco_trans-like"/>
</dbReference>
<accession>A0A0C7G8F4</accession>